<comment type="similarity">
    <text evidence="1">Belongs to the peptidase S9C family.</text>
</comment>
<dbReference type="Proteomes" id="UP000240509">
    <property type="component" value="Unassembled WGS sequence"/>
</dbReference>
<dbReference type="Pfam" id="PF07676">
    <property type="entry name" value="PD40"/>
    <property type="match status" value="2"/>
</dbReference>
<dbReference type="FunFam" id="3.40.50.1820:FF:000028">
    <property type="entry name" value="S9 family peptidase"/>
    <property type="match status" value="1"/>
</dbReference>
<reference evidence="6 7" key="1">
    <citation type="submission" date="2018-03" db="EMBL/GenBank/DDBJ databases">
        <title>Alkalicoccus saliphilus sp. nov., isolated from a mineral pool.</title>
        <authorList>
            <person name="Zhao B."/>
        </authorList>
    </citation>
    <scope>NUCLEOTIDE SEQUENCE [LARGE SCALE GENOMIC DNA]</scope>
    <source>
        <strain evidence="6 7">6AG</strain>
    </source>
</reference>
<evidence type="ECO:0000313" key="7">
    <source>
        <dbReference type="Proteomes" id="UP000240509"/>
    </source>
</evidence>
<proteinExistence type="inferred from homology"/>
<dbReference type="Gene3D" id="2.120.10.60">
    <property type="entry name" value="Tricorn protease N-terminal domain"/>
    <property type="match status" value="1"/>
</dbReference>
<dbReference type="SUPFAM" id="SSF53474">
    <property type="entry name" value="alpha/beta-Hydrolases"/>
    <property type="match status" value="1"/>
</dbReference>
<dbReference type="EMBL" id="PZJJ01000001">
    <property type="protein sequence ID" value="PTL40591.1"/>
    <property type="molecule type" value="Genomic_DNA"/>
</dbReference>
<name>A0A2T4UB21_9BACI</name>
<evidence type="ECO:0000256" key="4">
    <source>
        <dbReference type="ARBA" id="ARBA00022825"/>
    </source>
</evidence>
<dbReference type="GO" id="GO:0004252">
    <property type="term" value="F:serine-type endopeptidase activity"/>
    <property type="evidence" value="ECO:0007669"/>
    <property type="project" value="TreeGrafter"/>
</dbReference>
<feature type="domain" description="Peptidase S9 prolyl oligopeptidase catalytic" evidence="5">
    <location>
        <begin position="439"/>
        <end position="649"/>
    </location>
</feature>
<keyword evidence="4" id="KW-0720">Serine protease</keyword>
<dbReference type="AlphaFoldDB" id="A0A2T4UB21"/>
<evidence type="ECO:0000256" key="2">
    <source>
        <dbReference type="ARBA" id="ARBA00022670"/>
    </source>
</evidence>
<dbReference type="Gene3D" id="2.120.10.30">
    <property type="entry name" value="TolB, C-terminal domain"/>
    <property type="match status" value="1"/>
</dbReference>
<dbReference type="Gene3D" id="3.40.50.1820">
    <property type="entry name" value="alpha/beta hydrolase"/>
    <property type="match status" value="1"/>
</dbReference>
<gene>
    <name evidence="6" type="ORF">C6Y45_01410</name>
</gene>
<dbReference type="PANTHER" id="PTHR42776:SF27">
    <property type="entry name" value="DIPEPTIDYL PEPTIDASE FAMILY MEMBER 6"/>
    <property type="match status" value="1"/>
</dbReference>
<keyword evidence="3" id="KW-0378">Hydrolase</keyword>
<keyword evidence="2" id="KW-0645">Protease</keyword>
<evidence type="ECO:0000256" key="1">
    <source>
        <dbReference type="ARBA" id="ARBA00010040"/>
    </source>
</evidence>
<organism evidence="6 7">
    <name type="scientific">Alkalicoccus saliphilus</name>
    <dbReference type="NCBI Taxonomy" id="200989"/>
    <lineage>
        <taxon>Bacteria</taxon>
        <taxon>Bacillati</taxon>
        <taxon>Bacillota</taxon>
        <taxon>Bacilli</taxon>
        <taxon>Bacillales</taxon>
        <taxon>Bacillaceae</taxon>
        <taxon>Alkalicoccus</taxon>
    </lineage>
</organism>
<dbReference type="InterPro" id="IPR011659">
    <property type="entry name" value="WD40"/>
</dbReference>
<evidence type="ECO:0000313" key="6">
    <source>
        <dbReference type="EMBL" id="PTL40591.1"/>
    </source>
</evidence>
<dbReference type="PANTHER" id="PTHR42776">
    <property type="entry name" value="SERINE PEPTIDASE S9 FAMILY MEMBER"/>
    <property type="match status" value="1"/>
</dbReference>
<dbReference type="InterPro" id="IPR011042">
    <property type="entry name" value="6-blade_b-propeller_TolB-like"/>
</dbReference>
<keyword evidence="7" id="KW-1185">Reference proteome</keyword>
<dbReference type="RefSeq" id="WP_107583225.1">
    <property type="nucleotide sequence ID" value="NZ_PZJJ01000001.1"/>
</dbReference>
<dbReference type="GO" id="GO:0006508">
    <property type="term" value="P:proteolysis"/>
    <property type="evidence" value="ECO:0007669"/>
    <property type="project" value="UniProtKB-KW"/>
</dbReference>
<sequence>MNKRTVTINDLDKLHMIQEPVFSPDGKKLAFVRKKITGDDYCSHLIVQDVTSSESVQWTFGNGTAASPQYSPDGKWLIFSGTKSTGDKPQLFLFAVDGGEAEQLTDLPEGAYRPRWNEDSSEILFSTPLAPGGDPVVPEEISKKPEPLIIDSLKYKSDAAGFFTDKRKQLAVLSLSTKKINVLTEENFDLAPADWDQKGGQILYLADKHEDSSVGTDLYLFNRKSGQHKKIMQGAFSQASFSPDDTKIAVLGHEQEFKGATQSKVWVYDVESAQAACLTGRNDLGFTDTMIGDIQSASSSDGPYWREDGKAVYASASYHGSTNLYEITTDGTVTPKTEGNHHVFAYAVHAPTGAAAAAISRPDDPGEIYFSPLEAPDWKQLTSLHESFHEEIHLFSPEEIWFKTKDGLDLQGWVIRPDHSAGEGLLEIHGGPHAMYGSTFFHEMQLLASRGYTVFYCNPRGSHGYGQQFVDAVRGDYGGMDYEDIMSFTDEVLNRFEEIDKDRLGVTGGSYGGFMTNWITAHTDRFKAAATLRCISNWISFYGVSDIGYFFTEWEVGRDFLDDPDTLWAHSPLKYVSRMKTPLLIMHGEQDLRCPIEQAEQLFVSLKKLGRSTRFIRFPEANHDLSRSGPPHLRRRRLEELAAWFDEYLR</sequence>
<evidence type="ECO:0000259" key="5">
    <source>
        <dbReference type="Pfam" id="PF00326"/>
    </source>
</evidence>
<protein>
    <submittedName>
        <fullName evidence="6">Peptidase</fullName>
    </submittedName>
</protein>
<evidence type="ECO:0000256" key="3">
    <source>
        <dbReference type="ARBA" id="ARBA00022801"/>
    </source>
</evidence>
<dbReference type="SUPFAM" id="SSF82171">
    <property type="entry name" value="DPP6 N-terminal domain-like"/>
    <property type="match status" value="1"/>
</dbReference>
<dbReference type="InterPro" id="IPR001375">
    <property type="entry name" value="Peptidase_S9_cat"/>
</dbReference>
<dbReference type="InterPro" id="IPR029058">
    <property type="entry name" value="AB_hydrolase_fold"/>
</dbReference>
<accession>A0A2T4UB21</accession>
<dbReference type="Pfam" id="PF00326">
    <property type="entry name" value="Peptidase_S9"/>
    <property type="match status" value="1"/>
</dbReference>
<comment type="caution">
    <text evidence="6">The sequence shown here is derived from an EMBL/GenBank/DDBJ whole genome shotgun (WGS) entry which is preliminary data.</text>
</comment>
<dbReference type="OrthoDB" id="108903at2"/>